<proteinExistence type="predicted"/>
<dbReference type="AlphaFoldDB" id="A0AAN9QTQ6"/>
<evidence type="ECO:0000313" key="2">
    <source>
        <dbReference type="Proteomes" id="UP001367508"/>
    </source>
</evidence>
<reference evidence="1 2" key="1">
    <citation type="submission" date="2024-01" db="EMBL/GenBank/DDBJ databases">
        <title>The genomes of 5 underutilized Papilionoideae crops provide insights into root nodulation and disease resistanc.</title>
        <authorList>
            <person name="Jiang F."/>
        </authorList>
    </citation>
    <scope>NUCLEOTIDE SEQUENCE [LARGE SCALE GENOMIC DNA]</scope>
    <source>
        <strain evidence="1">LVBAO_FW01</strain>
        <tissue evidence="1">Leaves</tissue>
    </source>
</reference>
<sequence length="113" mass="12898">MQKTEWGLFGGEKIGRFEPKKKVFSLQSFRLLGEFLVHCREAHKGALQSFRLLEKFLVHCQEAHKGALQIKRKSNFAQVKRIDYLICGLDLVVCSVMPVMKTNSKCLEKGKTG</sequence>
<dbReference type="Proteomes" id="UP001367508">
    <property type="component" value="Unassembled WGS sequence"/>
</dbReference>
<keyword evidence="2" id="KW-1185">Reference proteome</keyword>
<organism evidence="1 2">
    <name type="scientific">Canavalia gladiata</name>
    <name type="common">Sword bean</name>
    <name type="synonym">Dolichos gladiatus</name>
    <dbReference type="NCBI Taxonomy" id="3824"/>
    <lineage>
        <taxon>Eukaryota</taxon>
        <taxon>Viridiplantae</taxon>
        <taxon>Streptophyta</taxon>
        <taxon>Embryophyta</taxon>
        <taxon>Tracheophyta</taxon>
        <taxon>Spermatophyta</taxon>
        <taxon>Magnoliopsida</taxon>
        <taxon>eudicotyledons</taxon>
        <taxon>Gunneridae</taxon>
        <taxon>Pentapetalae</taxon>
        <taxon>rosids</taxon>
        <taxon>fabids</taxon>
        <taxon>Fabales</taxon>
        <taxon>Fabaceae</taxon>
        <taxon>Papilionoideae</taxon>
        <taxon>50 kb inversion clade</taxon>
        <taxon>NPAAA clade</taxon>
        <taxon>indigoferoid/millettioid clade</taxon>
        <taxon>Phaseoleae</taxon>
        <taxon>Canavalia</taxon>
    </lineage>
</organism>
<accession>A0AAN9QTQ6</accession>
<dbReference type="EMBL" id="JAYMYQ010000002">
    <property type="protein sequence ID" value="KAK7350120.1"/>
    <property type="molecule type" value="Genomic_DNA"/>
</dbReference>
<protein>
    <submittedName>
        <fullName evidence="1">Uncharacterized protein</fullName>
    </submittedName>
</protein>
<comment type="caution">
    <text evidence="1">The sequence shown here is derived from an EMBL/GenBank/DDBJ whole genome shotgun (WGS) entry which is preliminary data.</text>
</comment>
<name>A0AAN9QTQ6_CANGL</name>
<gene>
    <name evidence="1" type="ORF">VNO77_08253</name>
</gene>
<evidence type="ECO:0000313" key="1">
    <source>
        <dbReference type="EMBL" id="KAK7350120.1"/>
    </source>
</evidence>